<evidence type="ECO:0000256" key="3">
    <source>
        <dbReference type="HAMAP-Rule" id="MF_00088"/>
    </source>
</evidence>
<dbReference type="RefSeq" id="WP_315567767.1">
    <property type="nucleotide sequence ID" value="NZ_CP118866.1"/>
</dbReference>
<dbReference type="PROSITE" id="PS50084">
    <property type="entry name" value="KH_TYPE_1"/>
    <property type="match status" value="1"/>
</dbReference>
<dbReference type="Proteomes" id="UP001220478">
    <property type="component" value="Chromosome"/>
</dbReference>
<keyword evidence="1 3" id="KW-0963">Cytoplasm</keyword>
<dbReference type="InterPro" id="IPR009019">
    <property type="entry name" value="KH_sf_prok-type"/>
</dbReference>
<keyword evidence="2 3" id="KW-0694">RNA-binding</keyword>
<keyword evidence="3" id="KW-0143">Chaperone</keyword>
<dbReference type="InterPro" id="IPR015946">
    <property type="entry name" value="KH_dom-like_a/b"/>
</dbReference>
<dbReference type="HAMAP" id="MF_00088">
    <property type="entry name" value="KhpA"/>
    <property type="match status" value="1"/>
</dbReference>
<gene>
    <name evidence="3" type="primary">khpA</name>
    <name evidence="4" type="ORF">PYS61_05385</name>
</gene>
<dbReference type="Gene3D" id="3.30.300.20">
    <property type="match status" value="1"/>
</dbReference>
<comment type="similarity">
    <text evidence="3">Belongs to the KhpA RNA-binding protein family.</text>
</comment>
<reference evidence="4 5" key="1">
    <citation type="submission" date="2023-02" db="EMBL/GenBank/DDBJ databases">
        <title>Novel Oscillospiraceae bacterial genomes.</title>
        <authorList>
            <person name="Srinivasan S."/>
            <person name="Austin M.N."/>
            <person name="Fiedler T.L."/>
            <person name="Strenk S.M."/>
            <person name="Agnew K.J."/>
            <person name="Nagana Gowda G.A."/>
            <person name="Raftery D."/>
            <person name="Beamer M.A."/>
            <person name="Achilles S.L."/>
            <person name="Wiesenfeld H.C."/>
            <person name="Fredricks D.N."/>
            <person name="Hillier S.L."/>
        </authorList>
    </citation>
    <scope>NUCLEOTIDE SEQUENCE [LARGE SCALE GENOMIC DNA]</scope>
    <source>
        <strain evidence="4 5">CHIC02 1186E3-8</strain>
    </source>
</reference>
<keyword evidence="3" id="KW-0133">Cell shape</keyword>
<keyword evidence="5" id="KW-1185">Reference proteome</keyword>
<proteinExistence type="inferred from homology"/>
<dbReference type="CDD" id="cd22533">
    <property type="entry name" value="KH-II_YlqC-like"/>
    <property type="match status" value="1"/>
</dbReference>
<evidence type="ECO:0000256" key="1">
    <source>
        <dbReference type="ARBA" id="ARBA00022490"/>
    </source>
</evidence>
<evidence type="ECO:0000256" key="2">
    <source>
        <dbReference type="ARBA" id="ARBA00022884"/>
    </source>
</evidence>
<keyword evidence="3" id="KW-0961">Cell wall biogenesis/degradation</keyword>
<dbReference type="EMBL" id="CP118868">
    <property type="protein sequence ID" value="WEG35362.1"/>
    <property type="molecule type" value="Genomic_DNA"/>
</dbReference>
<organism evidence="4 5">
    <name type="scientific">Amygdalobacter indicium</name>
    <dbReference type="NCBI Taxonomy" id="3029272"/>
    <lineage>
        <taxon>Bacteria</taxon>
        <taxon>Bacillati</taxon>
        <taxon>Bacillota</taxon>
        <taxon>Clostridia</taxon>
        <taxon>Eubacteriales</taxon>
        <taxon>Oscillospiraceae</taxon>
        <taxon>Amygdalobacter</taxon>
    </lineage>
</organism>
<dbReference type="Pfam" id="PF13083">
    <property type="entry name" value="KH_KhpA-B"/>
    <property type="match status" value="1"/>
</dbReference>
<dbReference type="PANTHER" id="PTHR34654:SF1">
    <property type="entry name" value="RNA-BINDING PROTEIN KHPA"/>
    <property type="match status" value="1"/>
</dbReference>
<dbReference type="PANTHER" id="PTHR34654">
    <property type="entry name" value="UPF0109 PROTEIN SCO5592"/>
    <property type="match status" value="1"/>
</dbReference>
<comment type="function">
    <text evidence="3">A probable RNA chaperone. Forms a complex with KhpB which binds to cellular RNA and controls its expression. Plays a role in peptidoglycan (PG) homeostasis and cell length regulation.</text>
</comment>
<dbReference type="SUPFAM" id="SSF54814">
    <property type="entry name" value="Prokaryotic type KH domain (KH-domain type II)"/>
    <property type="match status" value="1"/>
</dbReference>
<comment type="subcellular location">
    <subcellularLocation>
        <location evidence="3">Cytoplasm</location>
    </subcellularLocation>
</comment>
<dbReference type="InterPro" id="IPR020627">
    <property type="entry name" value="KhpA"/>
</dbReference>
<comment type="subunit">
    <text evidence="3">Forms a complex with KhpB.</text>
</comment>
<evidence type="ECO:0000313" key="4">
    <source>
        <dbReference type="EMBL" id="WEG35362.1"/>
    </source>
</evidence>
<evidence type="ECO:0000313" key="5">
    <source>
        <dbReference type="Proteomes" id="UP001220478"/>
    </source>
</evidence>
<accession>A0ABY8C458</accession>
<sequence length="101" mass="11630">MERQRRQRILDNVSYEQAVVELKDLLHILVSPLVEHQDEIEIVPVEMERQLVLKLHVNNEDMGRVIGRAGKRAQAIRTLLKAKASRVGVRIAVDIVDEIEE</sequence>
<protein>
    <recommendedName>
        <fullName evidence="3">RNA-binding protein KhpA</fullName>
    </recommendedName>
    <alternativeName>
        <fullName evidence="3">KH-domain protein A</fullName>
    </alternativeName>
</protein>
<name>A0ABY8C458_9FIRM</name>